<evidence type="ECO:0000256" key="1">
    <source>
        <dbReference type="SAM" id="MobiDB-lite"/>
    </source>
</evidence>
<dbReference type="Gene3D" id="1.20.120.1490">
    <property type="match status" value="1"/>
</dbReference>
<evidence type="ECO:0000313" key="4">
    <source>
        <dbReference type="Proteomes" id="UP001226867"/>
    </source>
</evidence>
<dbReference type="EMBL" id="JAUSRO010000005">
    <property type="protein sequence ID" value="MDP9899690.1"/>
    <property type="molecule type" value="Genomic_DNA"/>
</dbReference>
<dbReference type="Proteomes" id="UP001226867">
    <property type="component" value="Unassembled WGS sequence"/>
</dbReference>
<feature type="region of interest" description="Disordered" evidence="1">
    <location>
        <begin position="150"/>
        <end position="181"/>
    </location>
</feature>
<dbReference type="Pfam" id="PF07813">
    <property type="entry name" value="LTXXQ"/>
    <property type="match status" value="1"/>
</dbReference>
<sequence>MITSRQRLLWAGLLASATFAASAQTPPPAAPADGAPKTEQRMQHKKHDGKWAERMQERRAKHLADLKAKLNLTAAQEPAWTTFTSATQPPARPAPGADRAAARAEFEKMTTPQRIDRMQARQAERSAHFAQRAEATKAFYAVLTPAQQKTFDAESMRHGPQGGPEGHHGPRGERAPAPAKS</sequence>
<keyword evidence="2" id="KW-0732">Signal</keyword>
<accession>A0ABT9S638</accession>
<feature type="compositionally biased region" description="Polar residues" evidence="1">
    <location>
        <begin position="79"/>
        <end position="88"/>
    </location>
</feature>
<reference evidence="3 4" key="1">
    <citation type="submission" date="2023-07" db="EMBL/GenBank/DDBJ databases">
        <title>Sorghum-associated microbial communities from plants grown in Nebraska, USA.</title>
        <authorList>
            <person name="Schachtman D."/>
        </authorList>
    </citation>
    <scope>NUCLEOTIDE SEQUENCE [LARGE SCALE GENOMIC DNA]</scope>
    <source>
        <strain evidence="3 4">DS1607</strain>
    </source>
</reference>
<dbReference type="RefSeq" id="WP_307689507.1">
    <property type="nucleotide sequence ID" value="NZ_JAUSRO010000005.1"/>
</dbReference>
<evidence type="ECO:0000313" key="3">
    <source>
        <dbReference type="EMBL" id="MDP9899690.1"/>
    </source>
</evidence>
<feature type="signal peptide" evidence="2">
    <location>
        <begin position="1"/>
        <end position="23"/>
    </location>
</feature>
<feature type="compositionally biased region" description="Basic and acidic residues" evidence="1">
    <location>
        <begin position="165"/>
        <end position="174"/>
    </location>
</feature>
<feature type="region of interest" description="Disordered" evidence="1">
    <location>
        <begin position="21"/>
        <end position="52"/>
    </location>
</feature>
<organism evidence="3 4">
    <name type="scientific">Variovorax ginsengisoli</name>
    <dbReference type="NCBI Taxonomy" id="363844"/>
    <lineage>
        <taxon>Bacteria</taxon>
        <taxon>Pseudomonadati</taxon>
        <taxon>Pseudomonadota</taxon>
        <taxon>Betaproteobacteria</taxon>
        <taxon>Burkholderiales</taxon>
        <taxon>Comamonadaceae</taxon>
        <taxon>Variovorax</taxon>
    </lineage>
</organism>
<protein>
    <recommendedName>
        <fullName evidence="5">LTXXQ motif family protein</fullName>
    </recommendedName>
</protein>
<name>A0ABT9S638_9BURK</name>
<comment type="caution">
    <text evidence="3">The sequence shown here is derived from an EMBL/GenBank/DDBJ whole genome shotgun (WGS) entry which is preliminary data.</text>
</comment>
<proteinExistence type="predicted"/>
<feature type="region of interest" description="Disordered" evidence="1">
    <location>
        <begin position="79"/>
        <end position="100"/>
    </location>
</feature>
<dbReference type="InterPro" id="IPR012899">
    <property type="entry name" value="LTXXQ"/>
</dbReference>
<evidence type="ECO:0008006" key="5">
    <source>
        <dbReference type="Google" id="ProtNLM"/>
    </source>
</evidence>
<gene>
    <name evidence="3" type="ORF">J2W36_001941</name>
</gene>
<keyword evidence="4" id="KW-1185">Reference proteome</keyword>
<evidence type="ECO:0000256" key="2">
    <source>
        <dbReference type="SAM" id="SignalP"/>
    </source>
</evidence>
<feature type="chain" id="PRO_5045290756" description="LTXXQ motif family protein" evidence="2">
    <location>
        <begin position="24"/>
        <end position="181"/>
    </location>
</feature>